<dbReference type="Proteomes" id="UP001597368">
    <property type="component" value="Unassembled WGS sequence"/>
</dbReference>
<dbReference type="EMBL" id="JBHUFV010000022">
    <property type="protein sequence ID" value="MFD1932722.1"/>
    <property type="molecule type" value="Genomic_DNA"/>
</dbReference>
<comment type="caution">
    <text evidence="1">The sequence shown here is derived from an EMBL/GenBank/DDBJ whole genome shotgun (WGS) entry which is preliminary data.</text>
</comment>
<dbReference type="RefSeq" id="WP_379572777.1">
    <property type="nucleotide sequence ID" value="NZ_JBHUFV010000022.1"/>
</dbReference>
<name>A0ABW4ST44_9ACTN</name>
<evidence type="ECO:0000313" key="1">
    <source>
        <dbReference type="EMBL" id="MFD1932722.1"/>
    </source>
</evidence>
<reference evidence="2" key="1">
    <citation type="journal article" date="2019" name="Int. J. Syst. Evol. Microbiol.">
        <title>The Global Catalogue of Microorganisms (GCM) 10K type strain sequencing project: providing services to taxonomists for standard genome sequencing and annotation.</title>
        <authorList>
            <consortium name="The Broad Institute Genomics Platform"/>
            <consortium name="The Broad Institute Genome Sequencing Center for Infectious Disease"/>
            <person name="Wu L."/>
            <person name="Ma J."/>
        </authorList>
    </citation>
    <scope>NUCLEOTIDE SEQUENCE [LARGE SCALE GENOMIC DNA]</scope>
    <source>
        <strain evidence="2">ICMP 6774ER</strain>
    </source>
</reference>
<organism evidence="1 2">
    <name type="scientific">Nonomuraea mangrovi</name>
    <dbReference type="NCBI Taxonomy" id="2316207"/>
    <lineage>
        <taxon>Bacteria</taxon>
        <taxon>Bacillati</taxon>
        <taxon>Actinomycetota</taxon>
        <taxon>Actinomycetes</taxon>
        <taxon>Streptosporangiales</taxon>
        <taxon>Streptosporangiaceae</taxon>
        <taxon>Nonomuraea</taxon>
    </lineage>
</organism>
<keyword evidence="2" id="KW-1185">Reference proteome</keyword>
<sequence length="159" mass="17834">MEGFLRRVTADLDRLPQLTVHHAEFRHYGSGYASYVAVFLTRRDGSAQRSEKGWTHVEGLLLALCRLAPLAVLLKPGTRSSGPDGAGSYDLPELSQVADADIPGWESECRQINQVLARHDITLLRSEVLGQPLDAHLRIETVLGDPPYRVFDAWFHWMD</sequence>
<proteinExistence type="predicted"/>
<gene>
    <name evidence="1" type="ORF">ACFSKW_14680</name>
</gene>
<evidence type="ECO:0000313" key="2">
    <source>
        <dbReference type="Proteomes" id="UP001597368"/>
    </source>
</evidence>
<accession>A0ABW4ST44</accession>
<protein>
    <submittedName>
        <fullName evidence="1">Uncharacterized protein</fullName>
    </submittedName>
</protein>